<reference evidence="2 3" key="1">
    <citation type="journal article" date="2018" name="Evol. Lett.">
        <title>Horizontal gene cluster transfer increased hallucinogenic mushroom diversity.</title>
        <authorList>
            <person name="Reynolds H.T."/>
            <person name="Vijayakumar V."/>
            <person name="Gluck-Thaler E."/>
            <person name="Korotkin H.B."/>
            <person name="Matheny P.B."/>
            <person name="Slot J.C."/>
        </authorList>
    </citation>
    <scope>NUCLEOTIDE SEQUENCE [LARGE SCALE GENOMIC DNA]</scope>
    <source>
        <strain evidence="2 3">SRW20</strain>
    </source>
</reference>
<accession>A0A409XXK3</accession>
<name>A0A409XXK3_9AGAR</name>
<organism evidence="2 3">
    <name type="scientific">Gymnopilus dilepis</name>
    <dbReference type="NCBI Taxonomy" id="231916"/>
    <lineage>
        <taxon>Eukaryota</taxon>
        <taxon>Fungi</taxon>
        <taxon>Dikarya</taxon>
        <taxon>Basidiomycota</taxon>
        <taxon>Agaricomycotina</taxon>
        <taxon>Agaricomycetes</taxon>
        <taxon>Agaricomycetidae</taxon>
        <taxon>Agaricales</taxon>
        <taxon>Agaricineae</taxon>
        <taxon>Hymenogastraceae</taxon>
        <taxon>Gymnopilus</taxon>
    </lineage>
</organism>
<feature type="transmembrane region" description="Helical" evidence="1">
    <location>
        <begin position="201"/>
        <end position="226"/>
    </location>
</feature>
<evidence type="ECO:0000313" key="2">
    <source>
        <dbReference type="EMBL" id="PPQ95463.1"/>
    </source>
</evidence>
<sequence length="366" mass="39506">MADTSAPSPEFPPVIPPILAQELIAEVDNWPLNTLLFGIYTAVYFYTLYLYMTQKKSPRNWFIIGWITVSYVASALLVGFGWHFNKIATIALVQTLATGVPQAGKTLSDEILQTMVDNICLFVISAVADGLLVIILAIFLSSLVKKTDWESIGVAMLQRLGSLHALHFGAGYLVILGRANISVIIITSITHFSPSTSQVHALNGLIGASFFLSFVTTLLNTALIAYRILSVSKVSLLEGSKSQFNHVLEIIIESAVPYTLAALTTAVLTVVPITEANEILLDTIVALMSDRSVVHSRGRDSTVLRTHTQLSALQFRSAGANATGRSGRTSIFIDTRLGGAAIFENVVEGSAAEEKERRAEIVGLAV</sequence>
<keyword evidence="1" id="KW-0812">Transmembrane</keyword>
<proteinExistence type="predicted"/>
<dbReference type="EMBL" id="NHYE01001425">
    <property type="protein sequence ID" value="PPQ95463.1"/>
    <property type="molecule type" value="Genomic_DNA"/>
</dbReference>
<dbReference type="AlphaFoldDB" id="A0A409XXK3"/>
<feature type="transmembrane region" description="Helical" evidence="1">
    <location>
        <begin position="165"/>
        <end position="189"/>
    </location>
</feature>
<evidence type="ECO:0000256" key="1">
    <source>
        <dbReference type="SAM" id="Phobius"/>
    </source>
</evidence>
<comment type="caution">
    <text evidence="2">The sequence shown here is derived from an EMBL/GenBank/DDBJ whole genome shotgun (WGS) entry which is preliminary data.</text>
</comment>
<keyword evidence="1" id="KW-1133">Transmembrane helix</keyword>
<dbReference type="Proteomes" id="UP000284706">
    <property type="component" value="Unassembled WGS sequence"/>
</dbReference>
<keyword evidence="3" id="KW-1185">Reference proteome</keyword>
<feature type="transmembrane region" description="Helical" evidence="1">
    <location>
        <begin position="63"/>
        <end position="84"/>
    </location>
</feature>
<keyword evidence="1" id="KW-0472">Membrane</keyword>
<gene>
    <name evidence="2" type="ORF">CVT26_008482</name>
</gene>
<protein>
    <submittedName>
        <fullName evidence="2">Uncharacterized protein</fullName>
    </submittedName>
</protein>
<feature type="transmembrane region" description="Helical" evidence="1">
    <location>
        <begin position="121"/>
        <end position="144"/>
    </location>
</feature>
<feature type="transmembrane region" description="Helical" evidence="1">
    <location>
        <begin position="30"/>
        <end position="51"/>
    </location>
</feature>
<dbReference type="InParanoid" id="A0A409XXK3"/>
<evidence type="ECO:0000313" key="3">
    <source>
        <dbReference type="Proteomes" id="UP000284706"/>
    </source>
</evidence>